<evidence type="ECO:0000313" key="1">
    <source>
        <dbReference type="EMBL" id="UOO93656.1"/>
    </source>
</evidence>
<name>A0ABY4ED50_VITST</name>
<dbReference type="RefSeq" id="WP_019959500.1">
    <property type="nucleotide sequence ID" value="NZ_CP091512.1"/>
</dbReference>
<gene>
    <name evidence="1" type="ORF">LVJ81_06430</name>
</gene>
<keyword evidence="2" id="KW-1185">Reference proteome</keyword>
<organism evidence="1 2">
    <name type="scientific">Vitreoscilla stercoraria</name>
    <dbReference type="NCBI Taxonomy" id="61"/>
    <lineage>
        <taxon>Bacteria</taxon>
        <taxon>Pseudomonadati</taxon>
        <taxon>Pseudomonadota</taxon>
        <taxon>Betaproteobacteria</taxon>
        <taxon>Neisseriales</taxon>
        <taxon>Neisseriaceae</taxon>
        <taxon>Vitreoscilla</taxon>
    </lineage>
</organism>
<dbReference type="InterPro" id="IPR049245">
    <property type="entry name" value="DUF6880"/>
</dbReference>
<evidence type="ECO:0000313" key="2">
    <source>
        <dbReference type="Proteomes" id="UP000832034"/>
    </source>
</evidence>
<accession>A0ABY4ED50</accession>
<protein>
    <submittedName>
        <fullName evidence="1">Uncharacterized protein</fullName>
    </submittedName>
</protein>
<reference evidence="1" key="2">
    <citation type="journal article" date="2022" name="Res Sq">
        <title>Evolution of multicellular longitudinally dividing oral cavity symbionts (Neisseriaceae).</title>
        <authorList>
            <person name="Nyongesa S."/>
            <person name="Weber P."/>
            <person name="Bernet E."/>
            <person name="Pullido F."/>
            <person name="Nieckarz M."/>
            <person name="Delaby M."/>
            <person name="Nieves C."/>
            <person name="Viehboeck T."/>
            <person name="Krause N."/>
            <person name="Rivera-Millot A."/>
            <person name="Nakamura A."/>
            <person name="Vischer N."/>
            <person name="VanNieuwenhze M."/>
            <person name="Brun Y."/>
            <person name="Cava F."/>
            <person name="Bulgheresi S."/>
            <person name="Veyrier F."/>
        </authorList>
    </citation>
    <scope>NUCLEOTIDE SEQUENCE</scope>
    <source>
        <strain evidence="1">SAG 1488-6</strain>
    </source>
</reference>
<sequence>MSKKLTKKQIEQLSQFTVDELLGVIHDLSEKYGEINQYLAMNYLMSPEEKLKNIENEYKRQFRKKGNYEYWKSHAFFLDLENKTVRSLDSLALGLPLETVKITEKMIGEADDLFEKYDTSSGSWQDYLYGLLNVWIKALGAAYKKDNQVDFVGHYLEVKSNCDYYFPSDLLQNNKAFVPREVIQKIRDTLKGHDDQEALEISFILRDQEYLAHCYESNRFLHNGFFCFKYAQLLLDEFKTEEAVLVLEELKSTALPYDIQFKVEHLLVDALYENGDREKALNLCKEYFSKNLDSEYYRKFIKYHSDLNALDTEYFYQRVYERGTISYLRFTANIENWSAFESFLIEKMVDNDDKCFENIFNFLQVSTVRKWSTTLAQQGYPLSAVFLRRKLVEDNLKQARSANYKYAVSDLKKSLDFMAYISEEHQKLIPSTLAYITALHEKHQRKYAFWNACVDFIPEEFTKSGYI</sequence>
<dbReference type="Proteomes" id="UP000832034">
    <property type="component" value="Chromosome"/>
</dbReference>
<reference evidence="1" key="1">
    <citation type="submission" date="2021-12" db="EMBL/GenBank/DDBJ databases">
        <authorList>
            <person name="Veyrier F.J."/>
        </authorList>
    </citation>
    <scope>NUCLEOTIDE SEQUENCE</scope>
    <source>
        <strain evidence="1">SAG 1488-6</strain>
    </source>
</reference>
<proteinExistence type="predicted"/>
<dbReference type="EMBL" id="CP091512">
    <property type="protein sequence ID" value="UOO93656.1"/>
    <property type="molecule type" value="Genomic_DNA"/>
</dbReference>
<dbReference type="Pfam" id="PF21810">
    <property type="entry name" value="DUF6880"/>
    <property type="match status" value="1"/>
</dbReference>